<evidence type="ECO:0000313" key="2">
    <source>
        <dbReference type="EMBL" id="MBB5472489.1"/>
    </source>
</evidence>
<dbReference type="OrthoDB" id="5082334at2"/>
<dbReference type="Proteomes" id="UP000321723">
    <property type="component" value="Unassembled WGS sequence"/>
</dbReference>
<evidence type="ECO:0000313" key="3">
    <source>
        <dbReference type="Proteomes" id="UP000321723"/>
    </source>
</evidence>
<name>A0A511FGF6_9CELL</name>
<gene>
    <name evidence="1" type="ORF">CHO01_25230</name>
    <name evidence="2" type="ORF">HNR08_001225</name>
</gene>
<evidence type="ECO:0000313" key="4">
    <source>
        <dbReference type="Proteomes" id="UP000564629"/>
    </source>
</evidence>
<evidence type="ECO:0000313" key="1">
    <source>
        <dbReference type="EMBL" id="GEL47407.1"/>
    </source>
</evidence>
<dbReference type="AlphaFoldDB" id="A0A511FGF6"/>
<dbReference type="EMBL" id="BJVQ01000037">
    <property type="protein sequence ID" value="GEL47407.1"/>
    <property type="molecule type" value="Genomic_DNA"/>
</dbReference>
<dbReference type="RefSeq" id="WP_146838484.1">
    <property type="nucleotide sequence ID" value="NZ_BJVQ01000037.1"/>
</dbReference>
<proteinExistence type="predicted"/>
<comment type="caution">
    <text evidence="1">The sequence shown here is derived from an EMBL/GenBank/DDBJ whole genome shotgun (WGS) entry which is preliminary data.</text>
</comment>
<reference evidence="1 3" key="1">
    <citation type="submission" date="2019-07" db="EMBL/GenBank/DDBJ databases">
        <title>Whole genome shotgun sequence of Cellulomonas hominis NBRC 16055.</title>
        <authorList>
            <person name="Hosoyama A."/>
            <person name="Uohara A."/>
            <person name="Ohji S."/>
            <person name="Ichikawa N."/>
        </authorList>
    </citation>
    <scope>NUCLEOTIDE SEQUENCE [LARGE SCALE GENOMIC DNA]</scope>
    <source>
        <strain evidence="1 3">NBRC 16055</strain>
    </source>
</reference>
<accession>A0A511FGF6</accession>
<sequence length="112" mass="12639">MTAMDFTPLPDWAAPHIVRIRPYLGRSSTGPVYGPARDVRAFAMDERKVVRDRTGAEVVSESEVHVDFDQDVPTDSLVTVWPGTGHEREARVITTSRHHHPTIWSYQTLSLT</sequence>
<dbReference type="Proteomes" id="UP000564629">
    <property type="component" value="Unassembled WGS sequence"/>
</dbReference>
<protein>
    <submittedName>
        <fullName evidence="1">Uncharacterized protein</fullName>
    </submittedName>
</protein>
<dbReference type="EMBL" id="JACHDN010000001">
    <property type="protein sequence ID" value="MBB5472489.1"/>
    <property type="molecule type" value="Genomic_DNA"/>
</dbReference>
<reference evidence="2 4" key="2">
    <citation type="submission" date="2020-08" db="EMBL/GenBank/DDBJ databases">
        <title>Sequencing the genomes of 1000 actinobacteria strains.</title>
        <authorList>
            <person name="Klenk H.-P."/>
        </authorList>
    </citation>
    <scope>NUCLEOTIDE SEQUENCE [LARGE SCALE GENOMIC DNA]</scope>
    <source>
        <strain evidence="2 4">DSM 9581</strain>
    </source>
</reference>
<keyword evidence="3" id="KW-1185">Reference proteome</keyword>
<organism evidence="1 3">
    <name type="scientific">Cellulomonas hominis</name>
    <dbReference type="NCBI Taxonomy" id="156981"/>
    <lineage>
        <taxon>Bacteria</taxon>
        <taxon>Bacillati</taxon>
        <taxon>Actinomycetota</taxon>
        <taxon>Actinomycetes</taxon>
        <taxon>Micrococcales</taxon>
        <taxon>Cellulomonadaceae</taxon>
        <taxon>Cellulomonas</taxon>
    </lineage>
</organism>